<dbReference type="Proteomes" id="UP000014028">
    <property type="component" value="Unassembled WGS sequence"/>
</dbReference>
<accession>A0A9W5VPJ8</accession>
<protein>
    <submittedName>
        <fullName evidence="1">Uncharacterized protein</fullName>
    </submittedName>
</protein>
<sequence length="157" mass="16171">TGATGSTGPTGPAIILQPFVGANINPQSIPPGGNVTYASVTNANISYNGIDTFTINTNGIYVFLASLNFAPGQRINSTIGFFANNAIRFGDIGNADTVGNVVITSIGSFAAGNTIQIRNLNTDVPIDIINGQANPSLTLTRTSGQLIIFKFADGPLP</sequence>
<evidence type="ECO:0000313" key="2">
    <source>
        <dbReference type="Proteomes" id="UP000014028"/>
    </source>
</evidence>
<dbReference type="EMBL" id="AHFK01000114">
    <property type="protein sequence ID" value="EOQ00794.1"/>
    <property type="molecule type" value="Genomic_DNA"/>
</dbReference>
<reference evidence="1 2" key="1">
    <citation type="submission" date="2012-12" db="EMBL/GenBank/DDBJ databases">
        <title>The Genome Sequence of Bacillus cereus VD184.</title>
        <authorList>
            <consortium name="The Broad Institute Genome Sequencing Platform"/>
            <consortium name="The Broad Institute Genome Sequencing Center for Infectious Disease"/>
            <person name="Feldgarden M."/>
            <person name="Van der Auwera G.A."/>
            <person name="Mahillon J."/>
            <person name="Duprez V."/>
            <person name="Timmery S."/>
            <person name="Mattelet C."/>
            <person name="Dierick K."/>
            <person name="Sun M."/>
            <person name="Yu Z."/>
            <person name="Zhu L."/>
            <person name="Hu X."/>
            <person name="Shank E.B."/>
            <person name="Swiecicka I."/>
            <person name="Hansen B.M."/>
            <person name="Andrup L."/>
            <person name="Walker B."/>
            <person name="Young S.K."/>
            <person name="Zeng Q."/>
            <person name="Gargeya S."/>
            <person name="Fitzgerald M."/>
            <person name="Haas B."/>
            <person name="Abouelleil A."/>
            <person name="Alvarado L."/>
            <person name="Arachchi H.M."/>
            <person name="Berlin A.M."/>
            <person name="Chapman S.B."/>
            <person name="Dewar J."/>
            <person name="Goldberg J."/>
            <person name="Griggs A."/>
            <person name="Gujja S."/>
            <person name="Hansen M."/>
            <person name="Howarth C."/>
            <person name="Imamovic A."/>
            <person name="Larimer J."/>
            <person name="McCowan C."/>
            <person name="Murphy C."/>
            <person name="Neiman D."/>
            <person name="Pearson M."/>
            <person name="Priest M."/>
            <person name="Roberts A."/>
            <person name="Saif S."/>
            <person name="Shea T."/>
            <person name="Sisk P."/>
            <person name="Sykes S."/>
            <person name="Wortman J."/>
            <person name="Nusbaum C."/>
            <person name="Birren B."/>
        </authorList>
    </citation>
    <scope>NUCLEOTIDE SEQUENCE [LARGE SCALE GENOMIC DNA]</scope>
    <source>
        <strain evidence="1 2">VD184</strain>
    </source>
</reference>
<name>A0A9W5VPJ8_BACCE</name>
<dbReference type="AlphaFoldDB" id="A0A9W5VPJ8"/>
<evidence type="ECO:0000313" key="1">
    <source>
        <dbReference type="EMBL" id="EOQ00794.1"/>
    </source>
</evidence>
<organism evidence="1 2">
    <name type="scientific">Bacillus cereus VD184</name>
    <dbReference type="NCBI Taxonomy" id="1053242"/>
    <lineage>
        <taxon>Bacteria</taxon>
        <taxon>Bacillati</taxon>
        <taxon>Bacillota</taxon>
        <taxon>Bacilli</taxon>
        <taxon>Bacillales</taxon>
        <taxon>Bacillaceae</taxon>
        <taxon>Bacillus</taxon>
        <taxon>Bacillus cereus group</taxon>
    </lineage>
</organism>
<gene>
    <name evidence="1" type="ORF">IKC_06635</name>
</gene>
<feature type="non-terminal residue" evidence="1">
    <location>
        <position position="1"/>
    </location>
</feature>
<comment type="caution">
    <text evidence="1">The sequence shown here is derived from an EMBL/GenBank/DDBJ whole genome shotgun (WGS) entry which is preliminary data.</text>
</comment>
<proteinExistence type="predicted"/>